<name>A0A8S1RNW6_9CILI</name>
<dbReference type="Proteomes" id="UP000692954">
    <property type="component" value="Unassembled WGS sequence"/>
</dbReference>
<dbReference type="AlphaFoldDB" id="A0A8S1RNW6"/>
<evidence type="ECO:0000313" key="1">
    <source>
        <dbReference type="EMBL" id="CAD8129896.1"/>
    </source>
</evidence>
<protein>
    <submittedName>
        <fullName evidence="1">Uncharacterized protein</fullName>
    </submittedName>
</protein>
<organism evidence="1 2">
    <name type="scientific">Paramecium sonneborni</name>
    <dbReference type="NCBI Taxonomy" id="65129"/>
    <lineage>
        <taxon>Eukaryota</taxon>
        <taxon>Sar</taxon>
        <taxon>Alveolata</taxon>
        <taxon>Ciliophora</taxon>
        <taxon>Intramacronucleata</taxon>
        <taxon>Oligohymenophorea</taxon>
        <taxon>Peniculida</taxon>
        <taxon>Parameciidae</taxon>
        <taxon>Paramecium</taxon>
    </lineage>
</organism>
<dbReference type="EMBL" id="CAJJDN010000249">
    <property type="protein sequence ID" value="CAD8129896.1"/>
    <property type="molecule type" value="Genomic_DNA"/>
</dbReference>
<keyword evidence="2" id="KW-1185">Reference proteome</keyword>
<accession>A0A8S1RNW6</accession>
<sequence>MMMKKQRKFFFDQIKDYFDYIMKLISFSNKASRLFFQLQPQLKLNQILYILFSVTSTKYQLNEFNFYLQILLGKIPSSDINLKEKDIKIFYNSKDKFYSFYTETLLQEFDKQKQIGTDQNNELIQIVNEIVKMNIRNKITLDNYNKICIYCIRKISKSIQKQQQKKILMIQHQDKFINYKFICFIRFIHRSLYKTHLNQKSRRRIRSVFNLKILKQAFRFRYELFAFKMIILCYYLYNI</sequence>
<comment type="caution">
    <text evidence="1">The sequence shown here is derived from an EMBL/GenBank/DDBJ whole genome shotgun (WGS) entry which is preliminary data.</text>
</comment>
<gene>
    <name evidence="1" type="ORF">PSON_ATCC_30995.1.T2490017</name>
</gene>
<evidence type="ECO:0000313" key="2">
    <source>
        <dbReference type="Proteomes" id="UP000692954"/>
    </source>
</evidence>
<proteinExistence type="predicted"/>
<reference evidence="1" key="1">
    <citation type="submission" date="2021-01" db="EMBL/GenBank/DDBJ databases">
        <authorList>
            <consortium name="Genoscope - CEA"/>
            <person name="William W."/>
        </authorList>
    </citation>
    <scope>NUCLEOTIDE SEQUENCE</scope>
</reference>